<proteinExistence type="predicted"/>
<dbReference type="Proteomes" id="UP000325081">
    <property type="component" value="Unassembled WGS sequence"/>
</dbReference>
<evidence type="ECO:0000313" key="2">
    <source>
        <dbReference type="Proteomes" id="UP000325081"/>
    </source>
</evidence>
<gene>
    <name evidence="1" type="ORF">STAS_15465</name>
</gene>
<comment type="caution">
    <text evidence="1">The sequence shown here is derived from an EMBL/GenBank/DDBJ whole genome shotgun (WGS) entry which is preliminary data.</text>
</comment>
<reference evidence="2" key="1">
    <citation type="journal article" date="2019" name="Curr. Biol.">
        <title>Genome Sequence of Striga asiatica Provides Insight into the Evolution of Plant Parasitism.</title>
        <authorList>
            <person name="Yoshida S."/>
            <person name="Kim S."/>
            <person name="Wafula E.K."/>
            <person name="Tanskanen J."/>
            <person name="Kim Y.M."/>
            <person name="Honaas L."/>
            <person name="Yang Z."/>
            <person name="Spallek T."/>
            <person name="Conn C.E."/>
            <person name="Ichihashi Y."/>
            <person name="Cheong K."/>
            <person name="Cui S."/>
            <person name="Der J.P."/>
            <person name="Gundlach H."/>
            <person name="Jiao Y."/>
            <person name="Hori C."/>
            <person name="Ishida J.K."/>
            <person name="Kasahara H."/>
            <person name="Kiba T."/>
            <person name="Kim M.S."/>
            <person name="Koo N."/>
            <person name="Laohavisit A."/>
            <person name="Lee Y.H."/>
            <person name="Lumba S."/>
            <person name="McCourt P."/>
            <person name="Mortimer J.C."/>
            <person name="Mutuku J.M."/>
            <person name="Nomura T."/>
            <person name="Sasaki-Sekimoto Y."/>
            <person name="Seto Y."/>
            <person name="Wang Y."/>
            <person name="Wakatake T."/>
            <person name="Sakakibara H."/>
            <person name="Demura T."/>
            <person name="Yamaguchi S."/>
            <person name="Yoneyama K."/>
            <person name="Manabe R.I."/>
            <person name="Nelson D.C."/>
            <person name="Schulman A.H."/>
            <person name="Timko M.P."/>
            <person name="dePamphilis C.W."/>
            <person name="Choi D."/>
            <person name="Shirasu K."/>
        </authorList>
    </citation>
    <scope>NUCLEOTIDE SEQUENCE [LARGE SCALE GENOMIC DNA]</scope>
    <source>
        <strain evidence="2">cv. UVA1</strain>
    </source>
</reference>
<dbReference type="AlphaFoldDB" id="A0A5A7Q1L4"/>
<sequence length="120" mass="13095">MDVPIFSRSITCSATAPAAQIPIHELKSSIHCQAMKPGIALRINVFCNHKKKGGCLMSSASRSRIETDEAARQTRFRLLRCLLPRGLSLAPPEKLISGLFAVLKQRLMGVAFAQKFTDGA</sequence>
<evidence type="ECO:0000313" key="1">
    <source>
        <dbReference type="EMBL" id="GER38914.1"/>
    </source>
</evidence>
<dbReference type="EMBL" id="BKCP01005550">
    <property type="protein sequence ID" value="GER38914.1"/>
    <property type="molecule type" value="Genomic_DNA"/>
</dbReference>
<protein>
    <submittedName>
        <fullName evidence="1">tRNA(Ile)-lysidine synthase</fullName>
    </submittedName>
</protein>
<keyword evidence="2" id="KW-1185">Reference proteome</keyword>
<organism evidence="1 2">
    <name type="scientific">Striga asiatica</name>
    <name type="common">Asiatic witchweed</name>
    <name type="synonym">Buchnera asiatica</name>
    <dbReference type="NCBI Taxonomy" id="4170"/>
    <lineage>
        <taxon>Eukaryota</taxon>
        <taxon>Viridiplantae</taxon>
        <taxon>Streptophyta</taxon>
        <taxon>Embryophyta</taxon>
        <taxon>Tracheophyta</taxon>
        <taxon>Spermatophyta</taxon>
        <taxon>Magnoliopsida</taxon>
        <taxon>eudicotyledons</taxon>
        <taxon>Gunneridae</taxon>
        <taxon>Pentapetalae</taxon>
        <taxon>asterids</taxon>
        <taxon>lamiids</taxon>
        <taxon>Lamiales</taxon>
        <taxon>Orobanchaceae</taxon>
        <taxon>Buchnereae</taxon>
        <taxon>Striga</taxon>
    </lineage>
</organism>
<accession>A0A5A7Q1L4</accession>
<name>A0A5A7Q1L4_STRAF</name>